<evidence type="ECO:0000313" key="2">
    <source>
        <dbReference type="EMBL" id="MCP2167071.1"/>
    </source>
</evidence>
<evidence type="ECO:0000259" key="1">
    <source>
        <dbReference type="Pfam" id="PF22818"/>
    </source>
</evidence>
<dbReference type="Pfam" id="PF22818">
    <property type="entry name" value="ApeI-like"/>
    <property type="match status" value="1"/>
</dbReference>
<protein>
    <submittedName>
        <fullName evidence="2">3-hydroxyacyl-[acyl-carrier-protein] dehydratase</fullName>
    </submittedName>
</protein>
<keyword evidence="3" id="KW-1185">Reference proteome</keyword>
<evidence type="ECO:0000313" key="3">
    <source>
        <dbReference type="Proteomes" id="UP001206128"/>
    </source>
</evidence>
<name>A0AAE3GF54_9PSEU</name>
<accession>A0AAE3GF54</accession>
<dbReference type="RefSeq" id="WP_253773588.1">
    <property type="nucleotide sequence ID" value="NZ_JAMTCK010000009.1"/>
</dbReference>
<dbReference type="Proteomes" id="UP001206128">
    <property type="component" value="Unassembled WGS sequence"/>
</dbReference>
<sequence>MTSVVTAAVLPRPVGDRAARAEIALSPDEPAFAGHFPDFPVLPGVCLIEIARRAADRCLPDLGCAEVTSARFTGAVRPGDTLRVDLKWTGDGPADCTVTVRAGADRVATVRLRYTAEARP</sequence>
<dbReference type="InterPro" id="IPR054545">
    <property type="entry name" value="ApeI-like"/>
</dbReference>
<gene>
    <name evidence="2" type="ORF">LX83_003944</name>
</gene>
<dbReference type="SUPFAM" id="SSF54637">
    <property type="entry name" value="Thioesterase/thiol ester dehydrase-isomerase"/>
    <property type="match status" value="1"/>
</dbReference>
<feature type="domain" description="ApeI dehydratase-like" evidence="1">
    <location>
        <begin position="17"/>
        <end position="92"/>
    </location>
</feature>
<organism evidence="2 3">
    <name type="scientific">Goodfellowiella coeruleoviolacea</name>
    <dbReference type="NCBI Taxonomy" id="334858"/>
    <lineage>
        <taxon>Bacteria</taxon>
        <taxon>Bacillati</taxon>
        <taxon>Actinomycetota</taxon>
        <taxon>Actinomycetes</taxon>
        <taxon>Pseudonocardiales</taxon>
        <taxon>Pseudonocardiaceae</taxon>
        <taxon>Goodfellowiella</taxon>
    </lineage>
</organism>
<proteinExistence type="predicted"/>
<dbReference type="InterPro" id="IPR029069">
    <property type="entry name" value="HotDog_dom_sf"/>
</dbReference>
<dbReference type="Gene3D" id="3.10.129.10">
    <property type="entry name" value="Hotdog Thioesterase"/>
    <property type="match status" value="1"/>
</dbReference>
<dbReference type="EMBL" id="JAMTCK010000009">
    <property type="protein sequence ID" value="MCP2167071.1"/>
    <property type="molecule type" value="Genomic_DNA"/>
</dbReference>
<reference evidence="2" key="1">
    <citation type="submission" date="2022-06" db="EMBL/GenBank/DDBJ databases">
        <title>Genomic Encyclopedia of Archaeal and Bacterial Type Strains, Phase II (KMG-II): from individual species to whole genera.</title>
        <authorList>
            <person name="Goeker M."/>
        </authorList>
    </citation>
    <scope>NUCLEOTIDE SEQUENCE</scope>
    <source>
        <strain evidence="2">DSM 43935</strain>
    </source>
</reference>
<comment type="caution">
    <text evidence="2">The sequence shown here is derived from an EMBL/GenBank/DDBJ whole genome shotgun (WGS) entry which is preliminary data.</text>
</comment>
<dbReference type="AlphaFoldDB" id="A0AAE3GF54"/>